<reference evidence="5 6" key="1">
    <citation type="submission" date="2018-06" db="EMBL/GenBank/DDBJ databases">
        <title>Natronomonas sp. F16-60 a new haloarchaeon isolated from a solar saltern of Isla Cristina, Huelva, Spain.</title>
        <authorList>
            <person name="Duran-Viseras A."/>
            <person name="Sanchez-Porro C."/>
            <person name="Ventosa A."/>
        </authorList>
    </citation>
    <scope>NUCLEOTIDE SEQUENCE [LARGE SCALE GENOMIC DNA]</scope>
    <source>
        <strain evidence="5 6">F16-60</strain>
    </source>
</reference>
<dbReference type="Pfam" id="PF08663">
    <property type="entry name" value="HalX"/>
    <property type="match status" value="1"/>
</dbReference>
<dbReference type="Proteomes" id="UP000319894">
    <property type="component" value="Unassembled WGS sequence"/>
</dbReference>
<sequence>MPNGDRATVLVVDDEPDIVDRQATRLESTFRVHRAYGGREALAEFDGAVDVALLGRRMPDLSGDEVLSRFREAGHDCRAVMLIGVGPSPDIAETGFDDYLRKPVDEDALFDCVESLLARRTYDTVLREFYSVARRTALIETEHGAAELADHGAYRRLVERRRELQDRLDDAVDDLREMERFAVAIGEAIPDSEDPGSGPRADSD</sequence>
<dbReference type="SMART" id="SM00448">
    <property type="entry name" value="REC"/>
    <property type="match status" value="1"/>
</dbReference>
<dbReference type="RefSeq" id="WP_144260281.1">
    <property type="nucleotide sequence ID" value="NZ_QMDX01000001.1"/>
</dbReference>
<comment type="caution">
    <text evidence="2">Lacks conserved residue(s) required for the propagation of feature annotation.</text>
</comment>
<dbReference type="InterPro" id="IPR001789">
    <property type="entry name" value="Sig_transdc_resp-reg_receiver"/>
</dbReference>
<dbReference type="InterPro" id="IPR050595">
    <property type="entry name" value="Bact_response_regulator"/>
</dbReference>
<feature type="coiled-coil region" evidence="3">
    <location>
        <begin position="154"/>
        <end position="181"/>
    </location>
</feature>
<organism evidence="5 6">
    <name type="scientific">Haloglomus irregulare</name>
    <dbReference type="NCBI Taxonomy" id="2234134"/>
    <lineage>
        <taxon>Archaea</taxon>
        <taxon>Methanobacteriati</taxon>
        <taxon>Methanobacteriota</taxon>
        <taxon>Stenosarchaea group</taxon>
        <taxon>Halobacteria</taxon>
        <taxon>Halobacteriales</taxon>
        <taxon>Natronomonadaceae</taxon>
        <taxon>Haloglomus</taxon>
    </lineage>
</organism>
<dbReference type="PROSITE" id="PS50110">
    <property type="entry name" value="RESPONSE_REGULATORY"/>
    <property type="match status" value="1"/>
</dbReference>
<dbReference type="InterPro" id="IPR011006">
    <property type="entry name" value="CheY-like_superfamily"/>
</dbReference>
<keyword evidence="6" id="KW-1185">Reference proteome</keyword>
<evidence type="ECO:0000313" key="6">
    <source>
        <dbReference type="Proteomes" id="UP000319894"/>
    </source>
</evidence>
<dbReference type="OrthoDB" id="86314at2157"/>
<keyword evidence="5" id="KW-0238">DNA-binding</keyword>
<dbReference type="InParanoid" id="A0A554NER2"/>
<dbReference type="PANTHER" id="PTHR44591:SF3">
    <property type="entry name" value="RESPONSE REGULATORY DOMAIN-CONTAINING PROTEIN"/>
    <property type="match status" value="1"/>
</dbReference>
<dbReference type="GO" id="GO:0000160">
    <property type="term" value="P:phosphorelay signal transduction system"/>
    <property type="evidence" value="ECO:0007669"/>
    <property type="project" value="InterPro"/>
</dbReference>
<name>A0A554NER2_9EURY</name>
<dbReference type="SUPFAM" id="SSF52172">
    <property type="entry name" value="CheY-like"/>
    <property type="match status" value="1"/>
</dbReference>
<evidence type="ECO:0000256" key="2">
    <source>
        <dbReference type="PROSITE-ProRule" id="PRU00169"/>
    </source>
</evidence>
<dbReference type="Pfam" id="PF00072">
    <property type="entry name" value="Response_reg"/>
    <property type="match status" value="1"/>
</dbReference>
<dbReference type="AlphaFoldDB" id="A0A554NER2"/>
<dbReference type="InterPro" id="IPR013971">
    <property type="entry name" value="HalX_domain"/>
</dbReference>
<evidence type="ECO:0000259" key="4">
    <source>
        <dbReference type="PROSITE" id="PS50110"/>
    </source>
</evidence>
<keyword evidence="1" id="KW-0597">Phosphoprotein</keyword>
<dbReference type="EMBL" id="QMDX01000001">
    <property type="protein sequence ID" value="TSD15805.1"/>
    <property type="molecule type" value="Genomic_DNA"/>
</dbReference>
<evidence type="ECO:0000256" key="3">
    <source>
        <dbReference type="SAM" id="Coils"/>
    </source>
</evidence>
<accession>A0A554NER2</accession>
<keyword evidence="3" id="KW-0175">Coiled coil</keyword>
<evidence type="ECO:0000256" key="1">
    <source>
        <dbReference type="ARBA" id="ARBA00022553"/>
    </source>
</evidence>
<dbReference type="GO" id="GO:0003677">
    <property type="term" value="F:DNA binding"/>
    <property type="evidence" value="ECO:0007669"/>
    <property type="project" value="UniProtKB-KW"/>
</dbReference>
<dbReference type="Gene3D" id="3.40.50.2300">
    <property type="match status" value="1"/>
</dbReference>
<gene>
    <name evidence="5" type="ORF">DP107_01085</name>
</gene>
<feature type="domain" description="Response regulatory" evidence="4">
    <location>
        <begin position="8"/>
        <end position="117"/>
    </location>
</feature>
<protein>
    <submittedName>
        <fullName evidence="5">DNA-binding protein</fullName>
    </submittedName>
</protein>
<dbReference type="PANTHER" id="PTHR44591">
    <property type="entry name" value="STRESS RESPONSE REGULATOR PROTEIN 1"/>
    <property type="match status" value="1"/>
</dbReference>
<proteinExistence type="predicted"/>
<evidence type="ECO:0000313" key="5">
    <source>
        <dbReference type="EMBL" id="TSD15805.1"/>
    </source>
</evidence>
<comment type="caution">
    <text evidence="5">The sequence shown here is derived from an EMBL/GenBank/DDBJ whole genome shotgun (WGS) entry which is preliminary data.</text>
</comment>